<dbReference type="GO" id="GO:0009229">
    <property type="term" value="P:thiamine diphosphate biosynthetic process"/>
    <property type="evidence" value="ECO:0007669"/>
    <property type="project" value="UniProtKB-UniRule"/>
</dbReference>
<dbReference type="GO" id="GO:0005737">
    <property type="term" value="C:cytoplasm"/>
    <property type="evidence" value="ECO:0007669"/>
    <property type="project" value="TreeGrafter"/>
</dbReference>
<dbReference type="KEGG" id="nur:ATY38_03095"/>
<dbReference type="AlphaFoldDB" id="A0A0S3AGR9"/>
<evidence type="ECO:0000256" key="6">
    <source>
        <dbReference type="ARBA" id="ARBA00022977"/>
    </source>
</evidence>
<dbReference type="OrthoDB" id="9810880at2"/>
<dbReference type="STRING" id="44577.ATY38_03095"/>
<dbReference type="EMBL" id="FOFX01000001">
    <property type="protein sequence ID" value="SEP66562.1"/>
    <property type="molecule type" value="Genomic_DNA"/>
</dbReference>
<dbReference type="InterPro" id="IPR022998">
    <property type="entry name" value="ThiamineP_synth_TenI"/>
</dbReference>
<evidence type="ECO:0000259" key="13">
    <source>
        <dbReference type="Pfam" id="PF02581"/>
    </source>
</evidence>
<feature type="binding site" evidence="10">
    <location>
        <begin position="43"/>
        <end position="47"/>
    </location>
    <ligand>
        <name>4-amino-2-methyl-5-(diphosphooxymethyl)pyrimidine</name>
        <dbReference type="ChEBI" id="CHEBI:57841"/>
    </ligand>
</feature>
<dbReference type="InterPro" id="IPR013785">
    <property type="entry name" value="Aldolase_TIM"/>
</dbReference>
<dbReference type="NCBIfam" id="TIGR00693">
    <property type="entry name" value="thiE"/>
    <property type="match status" value="1"/>
</dbReference>
<dbReference type="GO" id="GO:0004789">
    <property type="term" value="F:thiamine-phosphate diphosphorylase activity"/>
    <property type="evidence" value="ECO:0007669"/>
    <property type="project" value="UniProtKB-UniRule"/>
</dbReference>
<reference evidence="14 15" key="1">
    <citation type="submission" date="2016-10" db="EMBL/GenBank/DDBJ databases">
        <authorList>
            <person name="de Groot N.N."/>
        </authorList>
    </citation>
    <scope>NUCLEOTIDE SEQUENCE [LARGE SCALE GENOMIC DNA]</scope>
    <source>
        <strain evidence="14 15">Nm9</strain>
    </source>
</reference>
<feature type="domain" description="Thiamine phosphate synthase/TenI" evidence="13">
    <location>
        <begin position="14"/>
        <end position="193"/>
    </location>
</feature>
<dbReference type="PANTHER" id="PTHR20857:SF15">
    <property type="entry name" value="THIAMINE-PHOSPHATE SYNTHASE"/>
    <property type="match status" value="1"/>
</dbReference>
<comment type="catalytic activity">
    <reaction evidence="9 10 11">
        <text>2-[(2R,5Z)-2-carboxy-4-methylthiazol-5(2H)-ylidene]ethyl phosphate + 4-amino-2-methyl-5-(diphosphooxymethyl)pyrimidine + 2 H(+) = thiamine phosphate + CO2 + diphosphate</text>
        <dbReference type="Rhea" id="RHEA:47844"/>
        <dbReference type="ChEBI" id="CHEBI:15378"/>
        <dbReference type="ChEBI" id="CHEBI:16526"/>
        <dbReference type="ChEBI" id="CHEBI:33019"/>
        <dbReference type="ChEBI" id="CHEBI:37575"/>
        <dbReference type="ChEBI" id="CHEBI:57841"/>
        <dbReference type="ChEBI" id="CHEBI:62899"/>
        <dbReference type="EC" id="2.5.1.3"/>
    </reaction>
</comment>
<dbReference type="InterPro" id="IPR036206">
    <property type="entry name" value="ThiamineP_synth_sf"/>
</dbReference>
<name>A0A0S3AGR9_9PROT</name>
<dbReference type="Pfam" id="PF02581">
    <property type="entry name" value="TMP-TENI"/>
    <property type="match status" value="1"/>
</dbReference>
<feature type="binding site" evidence="10">
    <location>
        <position position="76"/>
    </location>
    <ligand>
        <name>Mg(2+)</name>
        <dbReference type="ChEBI" id="CHEBI:18420"/>
    </ligand>
</feature>
<keyword evidence="3 10" id="KW-0808">Transferase</keyword>
<evidence type="ECO:0000256" key="3">
    <source>
        <dbReference type="ARBA" id="ARBA00022679"/>
    </source>
</evidence>
<evidence type="ECO:0000256" key="11">
    <source>
        <dbReference type="RuleBase" id="RU003826"/>
    </source>
</evidence>
<dbReference type="PANTHER" id="PTHR20857">
    <property type="entry name" value="THIAMINE-PHOSPHATE PYROPHOSPHORYLASE"/>
    <property type="match status" value="1"/>
</dbReference>
<comment type="similarity">
    <text evidence="10 11">Belongs to the thiamine-phosphate synthase family.</text>
</comment>
<comment type="cofactor">
    <cofactor evidence="10">
        <name>Mg(2+)</name>
        <dbReference type="ChEBI" id="CHEBI:18420"/>
    </cofactor>
    <text evidence="10">Binds 1 Mg(2+) ion per subunit.</text>
</comment>
<proteinExistence type="inferred from homology"/>
<comment type="catalytic activity">
    <reaction evidence="8 10 11">
        <text>2-(2-carboxy-4-methylthiazol-5-yl)ethyl phosphate + 4-amino-2-methyl-5-(diphosphooxymethyl)pyrimidine + 2 H(+) = thiamine phosphate + CO2 + diphosphate</text>
        <dbReference type="Rhea" id="RHEA:47848"/>
        <dbReference type="ChEBI" id="CHEBI:15378"/>
        <dbReference type="ChEBI" id="CHEBI:16526"/>
        <dbReference type="ChEBI" id="CHEBI:33019"/>
        <dbReference type="ChEBI" id="CHEBI:37575"/>
        <dbReference type="ChEBI" id="CHEBI:57841"/>
        <dbReference type="ChEBI" id="CHEBI:62890"/>
        <dbReference type="EC" id="2.5.1.3"/>
    </reaction>
</comment>
<keyword evidence="6 10" id="KW-0784">Thiamine biosynthesis</keyword>
<evidence type="ECO:0000256" key="1">
    <source>
        <dbReference type="ARBA" id="ARBA00003814"/>
    </source>
</evidence>
<evidence type="ECO:0000313" key="15">
    <source>
        <dbReference type="Proteomes" id="UP000181998"/>
    </source>
</evidence>
<dbReference type="Proteomes" id="UP000181998">
    <property type="component" value="Unassembled WGS sequence"/>
</dbReference>
<feature type="binding site" evidence="10">
    <location>
        <position position="75"/>
    </location>
    <ligand>
        <name>4-amino-2-methyl-5-(diphosphooxymethyl)pyrimidine</name>
        <dbReference type="ChEBI" id="CHEBI:57841"/>
    </ligand>
</feature>
<evidence type="ECO:0000256" key="4">
    <source>
        <dbReference type="ARBA" id="ARBA00022723"/>
    </source>
</evidence>
<dbReference type="FunFam" id="3.20.20.70:FF:000096">
    <property type="entry name" value="Thiamine-phosphate synthase"/>
    <property type="match status" value="1"/>
</dbReference>
<keyword evidence="4 10" id="KW-0479">Metal-binding</keyword>
<comment type="catalytic activity">
    <reaction evidence="7 10 11">
        <text>4-methyl-5-(2-phosphooxyethyl)-thiazole + 4-amino-2-methyl-5-(diphosphooxymethyl)pyrimidine + H(+) = thiamine phosphate + diphosphate</text>
        <dbReference type="Rhea" id="RHEA:22328"/>
        <dbReference type="ChEBI" id="CHEBI:15378"/>
        <dbReference type="ChEBI" id="CHEBI:33019"/>
        <dbReference type="ChEBI" id="CHEBI:37575"/>
        <dbReference type="ChEBI" id="CHEBI:57841"/>
        <dbReference type="ChEBI" id="CHEBI:58296"/>
        <dbReference type="EC" id="2.5.1.3"/>
    </reaction>
</comment>
<evidence type="ECO:0000256" key="2">
    <source>
        <dbReference type="ARBA" id="ARBA00005165"/>
    </source>
</evidence>
<dbReference type="GO" id="GO:0000287">
    <property type="term" value="F:magnesium ion binding"/>
    <property type="evidence" value="ECO:0007669"/>
    <property type="project" value="UniProtKB-UniRule"/>
</dbReference>
<dbReference type="InterPro" id="IPR034291">
    <property type="entry name" value="TMP_synthase"/>
</dbReference>
<evidence type="ECO:0000256" key="9">
    <source>
        <dbReference type="ARBA" id="ARBA00047883"/>
    </source>
</evidence>
<dbReference type="UniPathway" id="UPA00060">
    <property type="reaction ID" value="UER00141"/>
</dbReference>
<dbReference type="RefSeq" id="WP_062558003.1">
    <property type="nucleotide sequence ID" value="NZ_CP013341.1"/>
</dbReference>
<dbReference type="HAMAP" id="MF_00097">
    <property type="entry name" value="TMP_synthase"/>
    <property type="match status" value="1"/>
</dbReference>
<dbReference type="CDD" id="cd00564">
    <property type="entry name" value="TMP_TenI"/>
    <property type="match status" value="1"/>
</dbReference>
<comment type="pathway">
    <text evidence="2 10 12">Cofactor biosynthesis; thiamine diphosphate biosynthesis; thiamine phosphate from 4-amino-2-methyl-5-diphosphomethylpyrimidine and 4-methyl-5-(2-phosphoethyl)-thiazole: step 1/1.</text>
</comment>
<feature type="binding site" evidence="10">
    <location>
        <begin position="141"/>
        <end position="143"/>
    </location>
    <ligand>
        <name>2-[(2R,5Z)-2-carboxy-4-methylthiazol-5(2H)-ylidene]ethyl phosphate</name>
        <dbReference type="ChEBI" id="CHEBI:62899"/>
    </ligand>
</feature>
<organism evidence="14 15">
    <name type="scientific">Nitrosomonas ureae</name>
    <dbReference type="NCBI Taxonomy" id="44577"/>
    <lineage>
        <taxon>Bacteria</taxon>
        <taxon>Pseudomonadati</taxon>
        <taxon>Pseudomonadota</taxon>
        <taxon>Betaproteobacteria</taxon>
        <taxon>Nitrosomonadales</taxon>
        <taxon>Nitrosomonadaceae</taxon>
        <taxon>Nitrosomonas</taxon>
    </lineage>
</organism>
<gene>
    <name evidence="10" type="primary">thiE</name>
    <name evidence="14" type="ORF">SAMN05421510_1001166</name>
</gene>
<dbReference type="EC" id="2.5.1.3" evidence="10"/>
<evidence type="ECO:0000313" key="14">
    <source>
        <dbReference type="EMBL" id="SEP66562.1"/>
    </source>
</evidence>
<comment type="caution">
    <text evidence="10">Lacks conserved residue(s) required for the propagation of feature annotation.</text>
</comment>
<feature type="binding site" evidence="10">
    <location>
        <position position="171"/>
    </location>
    <ligand>
        <name>2-[(2R,5Z)-2-carboxy-4-methylthiazol-5(2H)-ylidene]ethyl phosphate</name>
        <dbReference type="ChEBI" id="CHEBI:62899"/>
    </ligand>
</feature>
<comment type="function">
    <text evidence="1 10">Condenses 4-methyl-5-(beta-hydroxyethyl)thiazole monophosphate (THZ-P) and 2-methyl-4-amino-5-hydroxymethyl pyrimidine pyrophosphate (HMP-PP) to form thiamine monophosphate (TMP).</text>
</comment>
<evidence type="ECO:0000256" key="8">
    <source>
        <dbReference type="ARBA" id="ARBA00047851"/>
    </source>
</evidence>
<keyword evidence="5 10" id="KW-0460">Magnesium</keyword>
<feature type="binding site" evidence="10">
    <location>
        <position position="144"/>
    </location>
    <ligand>
        <name>4-amino-2-methyl-5-(diphosphooxymethyl)pyrimidine</name>
        <dbReference type="ChEBI" id="CHEBI:57841"/>
    </ligand>
</feature>
<evidence type="ECO:0000256" key="10">
    <source>
        <dbReference type="HAMAP-Rule" id="MF_00097"/>
    </source>
</evidence>
<evidence type="ECO:0000256" key="12">
    <source>
        <dbReference type="RuleBase" id="RU004253"/>
    </source>
</evidence>
<protein>
    <recommendedName>
        <fullName evidence="10">Thiamine-phosphate synthase</fullName>
        <shortName evidence="10">TP synthase</shortName>
        <shortName evidence="10">TPS</shortName>
        <ecNumber evidence="10">2.5.1.3</ecNumber>
    </recommendedName>
    <alternativeName>
        <fullName evidence="10">Thiamine-phosphate pyrophosphorylase</fullName>
        <shortName evidence="10">TMP pyrophosphorylase</shortName>
        <shortName evidence="10">TMP-PPase</shortName>
    </alternativeName>
</protein>
<sequence>MAIQPLRRHKIRGLYAITPDSENTGELLGKTQQALAGGVRCIQYRNKSVDNGLRKEQAGLLLQLCRKHEIPLIINDDIDLALEIDADGVHVGRDDSTVSDARKFLQQDKIVGASCYNNLDLAIEAEKQGADYVAFGAFFPSVTKPEATPVSISLINHARQILTIPVVGIGGIQLNNAAMVIHNGCDAIAVCSDLFQAGNIRVRAAQYAQLFAGNL</sequence>
<dbReference type="Gene3D" id="3.20.20.70">
    <property type="entry name" value="Aldolase class I"/>
    <property type="match status" value="1"/>
</dbReference>
<accession>A0A0S3AGR9</accession>
<dbReference type="GO" id="GO:0009228">
    <property type="term" value="P:thiamine biosynthetic process"/>
    <property type="evidence" value="ECO:0007669"/>
    <property type="project" value="UniProtKB-KW"/>
</dbReference>
<evidence type="ECO:0000256" key="5">
    <source>
        <dbReference type="ARBA" id="ARBA00022842"/>
    </source>
</evidence>
<feature type="binding site" evidence="10">
    <location>
        <position position="114"/>
    </location>
    <ligand>
        <name>4-amino-2-methyl-5-(diphosphooxymethyl)pyrimidine</name>
        <dbReference type="ChEBI" id="CHEBI:57841"/>
    </ligand>
</feature>
<feature type="binding site" evidence="10">
    <location>
        <position position="95"/>
    </location>
    <ligand>
        <name>Mg(2+)</name>
        <dbReference type="ChEBI" id="CHEBI:18420"/>
    </ligand>
</feature>
<dbReference type="SUPFAM" id="SSF51391">
    <property type="entry name" value="Thiamin phosphate synthase"/>
    <property type="match status" value="1"/>
</dbReference>
<evidence type="ECO:0000256" key="7">
    <source>
        <dbReference type="ARBA" id="ARBA00047334"/>
    </source>
</evidence>